<protein>
    <submittedName>
        <fullName evidence="2">Uncharacterized protein</fullName>
    </submittedName>
</protein>
<evidence type="ECO:0000256" key="1">
    <source>
        <dbReference type="SAM" id="Phobius"/>
    </source>
</evidence>
<keyword evidence="3" id="KW-1185">Reference proteome</keyword>
<name>A0ABN3YCB0_9ENTE</name>
<gene>
    <name evidence="2" type="ORF">GCM10019998_22230</name>
</gene>
<reference evidence="2 3" key="1">
    <citation type="journal article" date="2019" name="Int. J. Syst. Evol. Microbiol.">
        <title>The Global Catalogue of Microorganisms (GCM) 10K type strain sequencing project: providing services to taxonomists for standard genome sequencing and annotation.</title>
        <authorList>
            <consortium name="The Broad Institute Genomics Platform"/>
            <consortium name="The Broad Institute Genome Sequencing Center for Infectious Disease"/>
            <person name="Wu L."/>
            <person name="Ma J."/>
        </authorList>
    </citation>
    <scope>NUCLEOTIDE SEQUENCE [LARGE SCALE GENOMIC DNA]</scope>
    <source>
        <strain evidence="2 3">JCM 8736</strain>
    </source>
</reference>
<evidence type="ECO:0000313" key="2">
    <source>
        <dbReference type="EMBL" id="GAA3025289.1"/>
    </source>
</evidence>
<organism evidence="2 3">
    <name type="scientific">Tetragenococcus solitarius</name>
    <dbReference type="NCBI Taxonomy" id="71453"/>
    <lineage>
        <taxon>Bacteria</taxon>
        <taxon>Bacillati</taxon>
        <taxon>Bacillota</taxon>
        <taxon>Bacilli</taxon>
        <taxon>Lactobacillales</taxon>
        <taxon>Enterococcaceae</taxon>
        <taxon>Tetragenococcus</taxon>
    </lineage>
</organism>
<keyword evidence="1" id="KW-0812">Transmembrane</keyword>
<dbReference type="EMBL" id="BAAAXQ010000075">
    <property type="protein sequence ID" value="GAA3025289.1"/>
    <property type="molecule type" value="Genomic_DNA"/>
</dbReference>
<feature type="transmembrane region" description="Helical" evidence="1">
    <location>
        <begin position="6"/>
        <end position="25"/>
    </location>
</feature>
<dbReference type="Proteomes" id="UP001501577">
    <property type="component" value="Unassembled WGS sequence"/>
</dbReference>
<comment type="caution">
    <text evidence="2">The sequence shown here is derived from an EMBL/GenBank/DDBJ whole genome shotgun (WGS) entry which is preliminary data.</text>
</comment>
<accession>A0ABN3YCB0</accession>
<keyword evidence="1" id="KW-0472">Membrane</keyword>
<sequence>MMDLIIIFSLLVVLMIIVLTLVIFIKWRDNVVEYSLSSLSVELRPSKNGELKGVLSYVSFLEKNKKTFLLQTFRQGQILKYKGNNYIITACFLKKPKFKPNKFVIYLKPYSNDQYEVSLNNYSFKKGQMLVDDSEDDETNEASFMLVHVKRVDSSLKNFIRSNSLSGSDRDRLEFFRYKLLHEVPTKVEAKSVLDILAKYEPLTTEVMKMIQNIFLN</sequence>
<evidence type="ECO:0000313" key="3">
    <source>
        <dbReference type="Proteomes" id="UP001501577"/>
    </source>
</evidence>
<proteinExistence type="predicted"/>
<dbReference type="RefSeq" id="WP_068710683.1">
    <property type="nucleotide sequence ID" value="NZ_BAAAXQ010000075.1"/>
</dbReference>
<keyword evidence="1" id="KW-1133">Transmembrane helix</keyword>